<dbReference type="InterPro" id="IPR019385">
    <property type="entry name" value="PHAX_RNA-binding_domain"/>
</dbReference>
<evidence type="ECO:0000256" key="4">
    <source>
        <dbReference type="ARBA" id="ARBA00016856"/>
    </source>
</evidence>
<evidence type="ECO:0000256" key="11">
    <source>
        <dbReference type="SAM" id="MobiDB-lite"/>
    </source>
</evidence>
<keyword evidence="9" id="KW-0539">Nucleus</keyword>
<organism evidence="13">
    <name type="scientific">Ixodes scapularis</name>
    <name type="common">Black-legged tick</name>
    <name type="synonym">Deer tick</name>
    <dbReference type="NCBI Taxonomy" id="6945"/>
    <lineage>
        <taxon>Eukaryota</taxon>
        <taxon>Metazoa</taxon>
        <taxon>Ecdysozoa</taxon>
        <taxon>Arthropoda</taxon>
        <taxon>Chelicerata</taxon>
        <taxon>Arachnida</taxon>
        <taxon>Acari</taxon>
        <taxon>Parasitiformes</taxon>
        <taxon>Ixodida</taxon>
        <taxon>Ixodoidea</taxon>
        <taxon>Ixodidae</taxon>
        <taxon>Ixodinae</taxon>
        <taxon>Ixodes</taxon>
    </lineage>
</organism>
<comment type="subcellular location">
    <subcellularLocation>
        <location evidence="2">Cytoplasm</location>
    </subcellularLocation>
    <subcellularLocation>
        <location evidence="1">Nucleus</location>
    </subcellularLocation>
</comment>
<feature type="region of interest" description="Disordered" evidence="11">
    <location>
        <begin position="339"/>
        <end position="364"/>
    </location>
</feature>
<accession>A0A4D5RKU2</accession>
<keyword evidence="5" id="KW-0813">Transport</keyword>
<feature type="domain" description="Phosphorylated adapter RNA export protein RNA-binding" evidence="12">
    <location>
        <begin position="209"/>
        <end position="288"/>
    </location>
</feature>
<evidence type="ECO:0000256" key="9">
    <source>
        <dbReference type="ARBA" id="ARBA00023242"/>
    </source>
</evidence>
<dbReference type="GO" id="GO:0005737">
    <property type="term" value="C:cytoplasm"/>
    <property type="evidence" value="ECO:0007669"/>
    <property type="project" value="UniProtKB-SubCell"/>
</dbReference>
<dbReference type="VEuPathDB" id="VectorBase:ISCI016165"/>
<reference evidence="13" key="1">
    <citation type="submission" date="2019-04" db="EMBL/GenBank/DDBJ databases">
        <title>An insight into the mialome of Ixodes scapularis.</title>
        <authorList>
            <person name="Ribeiro J.M."/>
            <person name="Mather T.N."/>
            <person name="Karim S."/>
        </authorList>
    </citation>
    <scope>NUCLEOTIDE SEQUENCE</scope>
</reference>
<feature type="compositionally biased region" description="Basic and acidic residues" evidence="11">
    <location>
        <begin position="110"/>
        <end position="119"/>
    </location>
</feature>
<dbReference type="InterPro" id="IPR038092">
    <property type="entry name" value="PHAX_RNA-binding_sf"/>
</dbReference>
<name>A0A4D5RKU2_IXOSC</name>
<dbReference type="GO" id="GO:0005634">
    <property type="term" value="C:nucleus"/>
    <property type="evidence" value="ECO:0007669"/>
    <property type="project" value="UniProtKB-SubCell"/>
</dbReference>
<keyword evidence="6" id="KW-0963">Cytoplasm</keyword>
<keyword evidence="7" id="KW-0694">RNA-binding</keyword>
<dbReference type="EMBL" id="GHJT01003717">
    <property type="protein sequence ID" value="MOY37688.1"/>
    <property type="molecule type" value="Transcribed_RNA"/>
</dbReference>
<evidence type="ECO:0000256" key="1">
    <source>
        <dbReference type="ARBA" id="ARBA00004123"/>
    </source>
</evidence>
<dbReference type="GO" id="GO:0015031">
    <property type="term" value="P:protein transport"/>
    <property type="evidence" value="ECO:0007669"/>
    <property type="project" value="UniProtKB-KW"/>
</dbReference>
<evidence type="ECO:0000259" key="12">
    <source>
        <dbReference type="Pfam" id="PF10258"/>
    </source>
</evidence>
<dbReference type="PANTHER" id="PTHR13135:SF0">
    <property type="entry name" value="PHOSPHORYLATED ADAPTER RNA EXPORT PROTEIN"/>
    <property type="match status" value="1"/>
</dbReference>
<evidence type="ECO:0000256" key="3">
    <source>
        <dbReference type="ARBA" id="ARBA00006094"/>
    </source>
</evidence>
<keyword evidence="8" id="KW-0653">Protein transport</keyword>
<dbReference type="Gene3D" id="1.10.10.1440">
    <property type="entry name" value="PHAX RNA-binding domain"/>
    <property type="match status" value="1"/>
</dbReference>
<feature type="region of interest" description="Disordered" evidence="11">
    <location>
        <begin position="110"/>
        <end position="201"/>
    </location>
</feature>
<feature type="compositionally biased region" description="Basic and acidic residues" evidence="11">
    <location>
        <begin position="29"/>
        <end position="40"/>
    </location>
</feature>
<comment type="similarity">
    <text evidence="3">Belongs to the PHAX family.</text>
</comment>
<feature type="compositionally biased region" description="Low complexity" evidence="11">
    <location>
        <begin position="176"/>
        <end position="197"/>
    </location>
</feature>
<evidence type="ECO:0000313" key="13">
    <source>
        <dbReference type="EMBL" id="MOY37688.1"/>
    </source>
</evidence>
<dbReference type="VEuPathDB" id="VectorBase:ISCP_031228"/>
<feature type="region of interest" description="Disordered" evidence="11">
    <location>
        <begin position="1"/>
        <end position="45"/>
    </location>
</feature>
<dbReference type="GO" id="GO:0006408">
    <property type="term" value="P:snRNA export from nucleus"/>
    <property type="evidence" value="ECO:0007669"/>
    <property type="project" value="InterPro"/>
</dbReference>
<dbReference type="GO" id="GO:0003723">
    <property type="term" value="F:RNA binding"/>
    <property type="evidence" value="ECO:0007669"/>
    <property type="project" value="UniProtKB-KW"/>
</dbReference>
<proteinExistence type="inferred from homology"/>
<evidence type="ECO:0000256" key="8">
    <source>
        <dbReference type="ARBA" id="ARBA00022927"/>
    </source>
</evidence>
<evidence type="ECO:0000256" key="7">
    <source>
        <dbReference type="ARBA" id="ARBA00022884"/>
    </source>
</evidence>
<dbReference type="FunFam" id="1.10.10.1440:FF:000001">
    <property type="entry name" value="phosphorylated adapter RNA export protein-like"/>
    <property type="match status" value="1"/>
</dbReference>
<dbReference type="OrthoDB" id="20573at2759"/>
<feature type="compositionally biased region" description="Basic and acidic residues" evidence="11">
    <location>
        <begin position="144"/>
        <end position="165"/>
    </location>
</feature>
<dbReference type="Pfam" id="PF10258">
    <property type="entry name" value="PHAX_RNA-bd"/>
    <property type="match status" value="1"/>
</dbReference>
<dbReference type="InterPro" id="IPR039047">
    <property type="entry name" value="PHAX"/>
</dbReference>
<evidence type="ECO:0000256" key="10">
    <source>
        <dbReference type="ARBA" id="ARBA00030834"/>
    </source>
</evidence>
<evidence type="ECO:0000256" key="5">
    <source>
        <dbReference type="ARBA" id="ARBA00022448"/>
    </source>
</evidence>
<protein>
    <recommendedName>
        <fullName evidence="4">Phosphorylated adapter RNA export protein</fullName>
    </recommendedName>
    <alternativeName>
        <fullName evidence="10">RNA U small nuclear RNA export adapter protein</fullName>
    </alternativeName>
</protein>
<feature type="non-terminal residue" evidence="13">
    <location>
        <position position="364"/>
    </location>
</feature>
<dbReference type="PANTHER" id="PTHR13135">
    <property type="entry name" value="CYTOSOLIC RESINIFERATOXIN BINDING PROTEIN RBP-26"/>
    <property type="match status" value="1"/>
</dbReference>
<sequence length="364" mass="41005">MEAPLAKSAPAYRQQSSSSSEDDSDDDETSWKRQATDKTKSMLTDNAYNFSDCPSAVQPQQSFNFGRKRVNNVWGAVLNEQLLSENMGQFSVVPNKWGHDRECESYDFTRKALDTRPDPDEPDDLFDDVGHIDDPVDIQAPKKSWRDHVKGTKRSIRDRLGERSSGRPSRSRSPKFGRGNRTARSKSGGSKPLSPSAMEEDEAVVAEMAADMAERLQEPKKDLLERVVSILGTSESRKLLTMTEDIEAAGGIMTRDKSRRRTPGGVFFYLLKAHTPRDQMLLIFEEEMREQELYRRRIKKERNKRLLERHANQTAAFKEESEMAQRAADAEVDVEVDADADAEAAAEAAEEAAEVDLEDGEIVD</sequence>
<evidence type="ECO:0000256" key="2">
    <source>
        <dbReference type="ARBA" id="ARBA00004496"/>
    </source>
</evidence>
<evidence type="ECO:0000256" key="6">
    <source>
        <dbReference type="ARBA" id="ARBA00022490"/>
    </source>
</evidence>
<dbReference type="VEuPathDB" id="VectorBase:ISCW016165"/>
<dbReference type="AlphaFoldDB" id="A0A4D5RKU2"/>